<dbReference type="EMBL" id="JARK01000320">
    <property type="protein sequence ID" value="EYC38393.1"/>
    <property type="molecule type" value="Genomic_DNA"/>
</dbReference>
<comment type="caution">
    <text evidence="1">The sequence shown here is derived from an EMBL/GenBank/DDBJ whole genome shotgun (WGS) entry which is preliminary data.</text>
</comment>
<evidence type="ECO:0000313" key="1">
    <source>
        <dbReference type="EMBL" id="EYC38393.1"/>
    </source>
</evidence>
<reference evidence="2" key="1">
    <citation type="journal article" date="2015" name="Nat. Genet.">
        <title>The genome and transcriptome of the zoonotic hookworm Ancylostoma ceylanicum identify infection-specific gene families.</title>
        <authorList>
            <person name="Schwarz E.M."/>
            <person name="Hu Y."/>
            <person name="Antoshechkin I."/>
            <person name="Miller M.M."/>
            <person name="Sternberg P.W."/>
            <person name="Aroian R.V."/>
        </authorList>
    </citation>
    <scope>NUCLEOTIDE SEQUENCE</scope>
    <source>
        <strain evidence="2">HY135</strain>
    </source>
</reference>
<name>A0A016WH92_9BILA</name>
<dbReference type="Proteomes" id="UP000024635">
    <property type="component" value="Unassembled WGS sequence"/>
</dbReference>
<keyword evidence="2" id="KW-1185">Reference proteome</keyword>
<evidence type="ECO:0000313" key="2">
    <source>
        <dbReference type="Proteomes" id="UP000024635"/>
    </source>
</evidence>
<proteinExistence type="predicted"/>
<dbReference type="AlphaFoldDB" id="A0A016WH92"/>
<gene>
    <name evidence="1" type="primary">Acey_s0720.g1815</name>
    <name evidence="1" type="ORF">Y032_0720g1815</name>
</gene>
<accession>A0A016WH92</accession>
<protein>
    <submittedName>
        <fullName evidence="1">Uncharacterized protein</fullName>
    </submittedName>
</protein>
<sequence length="88" mass="10387">MVNASNDWMSIYSKLDSISFKWDKCPAKYHCTGLTEFECEPLQGKRHGYRNPTTGCLLRQLWITYRKEHMTHPNLFSSIHYANARTFI</sequence>
<organism evidence="1 2">
    <name type="scientific">Ancylostoma ceylanicum</name>
    <dbReference type="NCBI Taxonomy" id="53326"/>
    <lineage>
        <taxon>Eukaryota</taxon>
        <taxon>Metazoa</taxon>
        <taxon>Ecdysozoa</taxon>
        <taxon>Nematoda</taxon>
        <taxon>Chromadorea</taxon>
        <taxon>Rhabditida</taxon>
        <taxon>Rhabditina</taxon>
        <taxon>Rhabditomorpha</taxon>
        <taxon>Strongyloidea</taxon>
        <taxon>Ancylostomatidae</taxon>
        <taxon>Ancylostomatinae</taxon>
        <taxon>Ancylostoma</taxon>
    </lineage>
</organism>